<proteinExistence type="inferred from homology"/>
<evidence type="ECO:0000313" key="15">
    <source>
        <dbReference type="EMBL" id="SMF70010.1"/>
    </source>
</evidence>
<evidence type="ECO:0000259" key="13">
    <source>
        <dbReference type="Pfam" id="PF00586"/>
    </source>
</evidence>
<dbReference type="GO" id="GO:0005524">
    <property type="term" value="F:ATP binding"/>
    <property type="evidence" value="ECO:0007669"/>
    <property type="project" value="UniProtKB-KW"/>
</dbReference>
<evidence type="ECO:0000256" key="8">
    <source>
        <dbReference type="ARBA" id="ARBA00031908"/>
    </source>
</evidence>
<keyword evidence="12" id="KW-0658">Purine biosynthesis</keyword>
<dbReference type="NCBIfam" id="TIGR00878">
    <property type="entry name" value="purM"/>
    <property type="match status" value="1"/>
</dbReference>
<evidence type="ECO:0000256" key="7">
    <source>
        <dbReference type="ARBA" id="ARBA00022840"/>
    </source>
</evidence>
<dbReference type="RefSeq" id="WP_132324105.1">
    <property type="nucleotide sequence ID" value="NZ_FWZT01000025.1"/>
</dbReference>
<dbReference type="GO" id="GO:0046084">
    <property type="term" value="P:adenine biosynthetic process"/>
    <property type="evidence" value="ECO:0007669"/>
    <property type="project" value="TreeGrafter"/>
</dbReference>
<dbReference type="GO" id="GO:0006189">
    <property type="term" value="P:'de novo' IMP biosynthetic process"/>
    <property type="evidence" value="ECO:0007669"/>
    <property type="project" value="UniProtKB-UniRule"/>
</dbReference>
<evidence type="ECO:0000256" key="5">
    <source>
        <dbReference type="ARBA" id="ARBA00022598"/>
    </source>
</evidence>
<dbReference type="Gene3D" id="3.90.650.10">
    <property type="entry name" value="PurM-like C-terminal domain"/>
    <property type="match status" value="1"/>
</dbReference>
<comment type="subcellular location">
    <subcellularLocation>
        <location evidence="12">Cytoplasm</location>
    </subcellularLocation>
</comment>
<dbReference type="STRING" id="1513793.SAMN06296036_12577"/>
<evidence type="ECO:0000256" key="9">
    <source>
        <dbReference type="ARBA" id="ARBA00032931"/>
    </source>
</evidence>
<dbReference type="GO" id="GO:0004637">
    <property type="term" value="F:phosphoribosylamine-glycine ligase activity"/>
    <property type="evidence" value="ECO:0007669"/>
    <property type="project" value="TreeGrafter"/>
</dbReference>
<dbReference type="GO" id="GO:0005829">
    <property type="term" value="C:cytosol"/>
    <property type="evidence" value="ECO:0007669"/>
    <property type="project" value="TreeGrafter"/>
</dbReference>
<organism evidence="15 16">
    <name type="scientific">Pseudobacteriovorax antillogorgiicola</name>
    <dbReference type="NCBI Taxonomy" id="1513793"/>
    <lineage>
        <taxon>Bacteria</taxon>
        <taxon>Pseudomonadati</taxon>
        <taxon>Bdellovibrionota</taxon>
        <taxon>Oligoflexia</taxon>
        <taxon>Oligoflexales</taxon>
        <taxon>Pseudobacteriovoracaceae</taxon>
        <taxon>Pseudobacteriovorax</taxon>
    </lineage>
</organism>
<feature type="domain" description="PurM-like C-terminal" evidence="14">
    <location>
        <begin position="178"/>
        <end position="332"/>
    </location>
</feature>
<keyword evidence="5 12" id="KW-0436">Ligase</keyword>
<accession>A0A1Y6CL28</accession>
<comment type="pathway">
    <text evidence="1 12">Purine metabolism; IMP biosynthesis via de novo pathway; 5-amino-1-(5-phospho-D-ribosyl)imidazole from N(2)-formyl-N(1)-(5-phospho-D-ribosyl)glycinamide: step 2/2.</text>
</comment>
<keyword evidence="7 12" id="KW-0067">ATP-binding</keyword>
<evidence type="ECO:0000256" key="12">
    <source>
        <dbReference type="HAMAP-Rule" id="MF_00741"/>
    </source>
</evidence>
<dbReference type="PANTHER" id="PTHR10520:SF12">
    <property type="entry name" value="TRIFUNCTIONAL PURINE BIOSYNTHETIC PROTEIN ADENOSINE-3"/>
    <property type="match status" value="1"/>
</dbReference>
<reference evidence="16" key="1">
    <citation type="submission" date="2017-04" db="EMBL/GenBank/DDBJ databases">
        <authorList>
            <person name="Varghese N."/>
            <person name="Submissions S."/>
        </authorList>
    </citation>
    <scope>NUCLEOTIDE SEQUENCE [LARGE SCALE GENOMIC DNA]</scope>
    <source>
        <strain evidence="16">RKEM611</strain>
    </source>
</reference>
<evidence type="ECO:0000256" key="6">
    <source>
        <dbReference type="ARBA" id="ARBA00022741"/>
    </source>
</evidence>
<dbReference type="InterPro" id="IPR036676">
    <property type="entry name" value="PurM-like_C_sf"/>
</dbReference>
<dbReference type="Pfam" id="PF02769">
    <property type="entry name" value="AIRS_C"/>
    <property type="match status" value="1"/>
</dbReference>
<dbReference type="SUPFAM" id="SSF56042">
    <property type="entry name" value="PurM C-terminal domain-like"/>
    <property type="match status" value="1"/>
</dbReference>
<dbReference type="Pfam" id="PF00586">
    <property type="entry name" value="AIRS"/>
    <property type="match status" value="1"/>
</dbReference>
<comment type="similarity">
    <text evidence="2 12">Belongs to the AIR synthase family.</text>
</comment>
<dbReference type="EC" id="6.3.3.1" evidence="3 12"/>
<evidence type="ECO:0000256" key="3">
    <source>
        <dbReference type="ARBA" id="ARBA00013047"/>
    </source>
</evidence>
<dbReference type="PANTHER" id="PTHR10520">
    <property type="entry name" value="TRIFUNCTIONAL PURINE BIOSYNTHETIC PROTEIN ADENOSINE-3-RELATED"/>
    <property type="match status" value="1"/>
</dbReference>
<keyword evidence="12" id="KW-0963">Cytoplasm</keyword>
<name>A0A1Y6CL28_9BACT</name>
<dbReference type="Proteomes" id="UP000192907">
    <property type="component" value="Unassembled WGS sequence"/>
</dbReference>
<dbReference type="HAMAP" id="MF_00741">
    <property type="entry name" value="AIRS"/>
    <property type="match status" value="1"/>
</dbReference>
<dbReference type="CDD" id="cd02196">
    <property type="entry name" value="PurM"/>
    <property type="match status" value="1"/>
</dbReference>
<dbReference type="AlphaFoldDB" id="A0A1Y6CL28"/>
<dbReference type="Gene3D" id="3.30.1330.10">
    <property type="entry name" value="PurM-like, N-terminal domain"/>
    <property type="match status" value="1"/>
</dbReference>
<dbReference type="InterPro" id="IPR004733">
    <property type="entry name" value="PurM_cligase"/>
</dbReference>
<comment type="catalytic activity">
    <reaction evidence="11 12">
        <text>2-formamido-N(1)-(5-O-phospho-beta-D-ribosyl)acetamidine + ATP = 5-amino-1-(5-phospho-beta-D-ribosyl)imidazole + ADP + phosphate + H(+)</text>
        <dbReference type="Rhea" id="RHEA:23032"/>
        <dbReference type="ChEBI" id="CHEBI:15378"/>
        <dbReference type="ChEBI" id="CHEBI:30616"/>
        <dbReference type="ChEBI" id="CHEBI:43474"/>
        <dbReference type="ChEBI" id="CHEBI:137981"/>
        <dbReference type="ChEBI" id="CHEBI:147287"/>
        <dbReference type="ChEBI" id="CHEBI:456216"/>
        <dbReference type="EC" id="6.3.3.1"/>
    </reaction>
</comment>
<dbReference type="GO" id="GO:0004641">
    <property type="term" value="F:phosphoribosylformylglycinamidine cyclo-ligase activity"/>
    <property type="evidence" value="ECO:0007669"/>
    <property type="project" value="UniProtKB-UniRule"/>
</dbReference>
<evidence type="ECO:0000256" key="2">
    <source>
        <dbReference type="ARBA" id="ARBA00010280"/>
    </source>
</evidence>
<protein>
    <recommendedName>
        <fullName evidence="4 12">Phosphoribosylformylglycinamidine cyclo-ligase</fullName>
        <ecNumber evidence="3 12">6.3.3.1</ecNumber>
    </recommendedName>
    <alternativeName>
        <fullName evidence="9 12">AIR synthase</fullName>
    </alternativeName>
    <alternativeName>
        <fullName evidence="10 12">AIRS</fullName>
    </alternativeName>
    <alternativeName>
        <fullName evidence="8 12">Phosphoribosyl-aminoimidazole synthetase</fullName>
    </alternativeName>
</protein>
<keyword evidence="16" id="KW-1185">Reference proteome</keyword>
<dbReference type="OrthoDB" id="5289275at2"/>
<dbReference type="SUPFAM" id="SSF55326">
    <property type="entry name" value="PurM N-terminal domain-like"/>
    <property type="match status" value="1"/>
</dbReference>
<evidence type="ECO:0000256" key="11">
    <source>
        <dbReference type="ARBA" id="ARBA00049057"/>
    </source>
</evidence>
<dbReference type="InterPro" id="IPR016188">
    <property type="entry name" value="PurM-like_N"/>
</dbReference>
<keyword evidence="6 12" id="KW-0547">Nucleotide-binding</keyword>
<evidence type="ECO:0000256" key="4">
    <source>
        <dbReference type="ARBA" id="ARBA00020367"/>
    </source>
</evidence>
<evidence type="ECO:0000256" key="1">
    <source>
        <dbReference type="ARBA" id="ARBA00004686"/>
    </source>
</evidence>
<evidence type="ECO:0000256" key="10">
    <source>
        <dbReference type="ARBA" id="ARBA00033093"/>
    </source>
</evidence>
<gene>
    <name evidence="12" type="primary">purM</name>
    <name evidence="15" type="ORF">SAMN06296036_12577</name>
</gene>
<evidence type="ECO:0000259" key="14">
    <source>
        <dbReference type="Pfam" id="PF02769"/>
    </source>
</evidence>
<evidence type="ECO:0000313" key="16">
    <source>
        <dbReference type="Proteomes" id="UP000192907"/>
    </source>
</evidence>
<dbReference type="EMBL" id="FWZT01000025">
    <property type="protein sequence ID" value="SMF70010.1"/>
    <property type="molecule type" value="Genomic_DNA"/>
</dbReference>
<sequence>MTEKKDLYQEAGVDVAKGDSLVGWLQKDSSQDQHRFGEIVSGIGGFSGLFRPNFGTMKDPLLVTGTDGVGTKVLLGLESDQLEGLGQDLVGMCVNDLYTIGGYPLFFLDYYATGVLDESQFKRILSGIRKGLKLSDCLLLGGETAELPGLYEKGHFDLAGFVVGVVDGETRLRPEWVKPGDALVSFASSGFHSNGYSLVRKWLKENPVDDKLLEKIMEPTKIYGEIPKIIEGLPRQSFHALANITGGGISGNLPRVLPDNVVAVIERKKVPVPDWMMGFCEQNGASFDEVEGVFNMGAGMIAAVDAGQVDKLLELAQSMGLPACEIGTIKSATGKASVQYT</sequence>
<dbReference type="InterPro" id="IPR036921">
    <property type="entry name" value="PurM-like_N_sf"/>
</dbReference>
<dbReference type="InterPro" id="IPR010918">
    <property type="entry name" value="PurM-like_C_dom"/>
</dbReference>
<feature type="domain" description="PurM-like N-terminal" evidence="13">
    <location>
        <begin position="61"/>
        <end position="166"/>
    </location>
</feature>
<dbReference type="UniPathway" id="UPA00074">
    <property type="reaction ID" value="UER00129"/>
</dbReference>